<dbReference type="NCBIfam" id="TIGR00765">
    <property type="entry name" value="yihY_not_rbn"/>
    <property type="match status" value="1"/>
</dbReference>
<reference evidence="8" key="1">
    <citation type="submission" date="2016-10" db="EMBL/GenBank/DDBJ databases">
        <authorList>
            <person name="Varghese N."/>
            <person name="Submissions S."/>
        </authorList>
    </citation>
    <scope>NUCLEOTIDE SEQUENCE [LARGE SCALE GENOMIC DNA]</scope>
    <source>
        <strain evidence="8">DSM 26542</strain>
    </source>
</reference>
<dbReference type="PANTHER" id="PTHR30213:SF0">
    <property type="entry name" value="UPF0761 MEMBRANE PROTEIN YIHY"/>
    <property type="match status" value="1"/>
</dbReference>
<protein>
    <submittedName>
        <fullName evidence="7">Membrane protein</fullName>
    </submittedName>
</protein>
<dbReference type="InterPro" id="IPR017039">
    <property type="entry name" value="Virul_fac_BrkB"/>
</dbReference>
<dbReference type="EMBL" id="FORU01000003">
    <property type="protein sequence ID" value="SFJ08140.1"/>
    <property type="molecule type" value="Genomic_DNA"/>
</dbReference>
<dbReference type="Pfam" id="PF03631">
    <property type="entry name" value="Virul_fac_BrkB"/>
    <property type="match status" value="1"/>
</dbReference>
<feature type="transmembrane region" description="Helical" evidence="6">
    <location>
        <begin position="199"/>
        <end position="217"/>
    </location>
</feature>
<comment type="subcellular location">
    <subcellularLocation>
        <location evidence="1">Cell membrane</location>
        <topology evidence="1">Multi-pass membrane protein</topology>
    </subcellularLocation>
</comment>
<feature type="transmembrane region" description="Helical" evidence="6">
    <location>
        <begin position="125"/>
        <end position="147"/>
    </location>
</feature>
<evidence type="ECO:0000313" key="7">
    <source>
        <dbReference type="EMBL" id="SFJ08140.1"/>
    </source>
</evidence>
<sequence length="302" mass="34432">MSKEIEDKLDKIPIVSSLVVLVKKVKLPKFEGYSLYDLLELYIIGIVKGAFSYRAGSIAFSFFMALFPFALFVLNLIPYIPIEGFQEDFMRFIADSVPPNTYGAIESILEDIMNNSYRSLLSSGFLLSVFLMANGVFAIIGGFESAYHITISRSLFRQYLVAVALSVLMAVMLIISVAVFVTFEVLIHQLAVMEIWVQWARNIFLLFMILMVTSTLYKFGAKETKQVPFISNGSIFTTILYVLTSYLFGIYVLRFARYNELYGSIGTLLVLMFYIWINCMILLLGFELNVAISKLKRKNRYI</sequence>
<keyword evidence="4 6" id="KW-1133">Transmembrane helix</keyword>
<evidence type="ECO:0000256" key="5">
    <source>
        <dbReference type="ARBA" id="ARBA00023136"/>
    </source>
</evidence>
<dbReference type="OrthoDB" id="977385at2"/>
<feature type="transmembrane region" description="Helical" evidence="6">
    <location>
        <begin position="58"/>
        <end position="80"/>
    </location>
</feature>
<evidence type="ECO:0000256" key="2">
    <source>
        <dbReference type="ARBA" id="ARBA00022475"/>
    </source>
</evidence>
<dbReference type="AlphaFoldDB" id="A0A1I3NGP8"/>
<keyword evidence="3 6" id="KW-0812">Transmembrane</keyword>
<feature type="transmembrane region" description="Helical" evidence="6">
    <location>
        <begin position="159"/>
        <end position="187"/>
    </location>
</feature>
<dbReference type="GO" id="GO:0005886">
    <property type="term" value="C:plasma membrane"/>
    <property type="evidence" value="ECO:0007669"/>
    <property type="project" value="UniProtKB-SubCell"/>
</dbReference>
<name>A0A1I3NGP8_9FLAO</name>
<dbReference type="PIRSF" id="PIRSF035875">
    <property type="entry name" value="RNase_BN"/>
    <property type="match status" value="1"/>
</dbReference>
<dbReference type="Proteomes" id="UP000243887">
    <property type="component" value="Unassembled WGS sequence"/>
</dbReference>
<evidence type="ECO:0000256" key="1">
    <source>
        <dbReference type="ARBA" id="ARBA00004651"/>
    </source>
</evidence>
<keyword evidence="8" id="KW-1185">Reference proteome</keyword>
<dbReference type="RefSeq" id="WP_090678173.1">
    <property type="nucleotide sequence ID" value="NZ_FORU01000003.1"/>
</dbReference>
<evidence type="ECO:0000313" key="8">
    <source>
        <dbReference type="Proteomes" id="UP000243887"/>
    </source>
</evidence>
<feature type="transmembrane region" description="Helical" evidence="6">
    <location>
        <begin position="229"/>
        <end position="253"/>
    </location>
</feature>
<evidence type="ECO:0000256" key="3">
    <source>
        <dbReference type="ARBA" id="ARBA00022692"/>
    </source>
</evidence>
<dbReference type="STRING" id="1150112.SAMN04487893_10381"/>
<keyword evidence="2" id="KW-1003">Cell membrane</keyword>
<dbReference type="PANTHER" id="PTHR30213">
    <property type="entry name" value="INNER MEMBRANE PROTEIN YHJD"/>
    <property type="match status" value="1"/>
</dbReference>
<accession>A0A1I3NGP8</accession>
<evidence type="ECO:0000256" key="4">
    <source>
        <dbReference type="ARBA" id="ARBA00022989"/>
    </source>
</evidence>
<feature type="transmembrane region" description="Helical" evidence="6">
    <location>
        <begin position="265"/>
        <end position="292"/>
    </location>
</feature>
<gene>
    <name evidence="7" type="ORF">SAMN04487893_10381</name>
</gene>
<organism evidence="7 8">
    <name type="scientific">Myroides guanonis</name>
    <dbReference type="NCBI Taxonomy" id="1150112"/>
    <lineage>
        <taxon>Bacteria</taxon>
        <taxon>Pseudomonadati</taxon>
        <taxon>Bacteroidota</taxon>
        <taxon>Flavobacteriia</taxon>
        <taxon>Flavobacteriales</taxon>
        <taxon>Flavobacteriaceae</taxon>
        <taxon>Myroides</taxon>
    </lineage>
</organism>
<keyword evidence="5 6" id="KW-0472">Membrane</keyword>
<proteinExistence type="predicted"/>
<evidence type="ECO:0000256" key="6">
    <source>
        <dbReference type="SAM" id="Phobius"/>
    </source>
</evidence>